<keyword evidence="10" id="KW-1185">Reference proteome</keyword>
<dbReference type="GO" id="GO:0007165">
    <property type="term" value="P:signal transduction"/>
    <property type="evidence" value="ECO:0007669"/>
    <property type="project" value="InterPro"/>
</dbReference>
<organism evidence="9 10">
    <name type="scientific">Branchiostoma lanceolatum</name>
    <name type="common">Common lancelet</name>
    <name type="synonym">Amphioxus lanceolatum</name>
    <dbReference type="NCBI Taxonomy" id="7740"/>
    <lineage>
        <taxon>Eukaryota</taxon>
        <taxon>Metazoa</taxon>
        <taxon>Chordata</taxon>
        <taxon>Cephalochordata</taxon>
        <taxon>Leptocardii</taxon>
        <taxon>Amphioxiformes</taxon>
        <taxon>Branchiostomatidae</taxon>
        <taxon>Branchiostoma</taxon>
    </lineage>
</organism>
<dbReference type="Pfam" id="PF18346">
    <property type="entry name" value="SH3_15"/>
    <property type="match status" value="5"/>
</dbReference>
<dbReference type="OrthoDB" id="9985615at2759"/>
<keyword evidence="7" id="KW-0862">Zinc</keyword>
<comment type="caution">
    <text evidence="9">The sequence shown here is derived from an EMBL/GenBank/DDBJ whole genome shotgun (WGS) entry which is preliminary data.</text>
</comment>
<dbReference type="GO" id="GO:0016567">
    <property type="term" value="P:protein ubiquitination"/>
    <property type="evidence" value="ECO:0007669"/>
    <property type="project" value="TreeGrafter"/>
</dbReference>
<dbReference type="InterPro" id="IPR035897">
    <property type="entry name" value="Toll_tir_struct_dom_sf"/>
</dbReference>
<dbReference type="InterPro" id="IPR011989">
    <property type="entry name" value="ARM-like"/>
</dbReference>
<dbReference type="SMART" id="SM00255">
    <property type="entry name" value="TIR"/>
    <property type="match status" value="1"/>
</dbReference>
<dbReference type="GO" id="GO:0008270">
    <property type="term" value="F:zinc ion binding"/>
    <property type="evidence" value="ECO:0007669"/>
    <property type="project" value="UniProtKB-KW"/>
</dbReference>
<dbReference type="InterPro" id="IPR016024">
    <property type="entry name" value="ARM-type_fold"/>
</dbReference>
<dbReference type="AlphaFoldDB" id="A0A8S4MNI9"/>
<sequence length="1054" mass="117928">MLCLNPAALEKHTEKEGTVFSKGDFVRVCQDIDKLKQLQELPGRGGFSDDMKAVVGKTGKVTKVNINGNVQMKMWDMMWSMNPAALAKISDPTNDKDCDASGEVARFEPEDIVQVVESEETLRKQQISHGGFTEEMTGIVGKQGVVRGVDLDGDVAVSFADGTRWRLNPLSLSKMDPEAVPVDVSAELMVGDLVRIDDDEDKAKRLQEGKENIGWTVSMQNTLGEVGRLVHVSPFNDIFRVRVGGQKWLYRREMLKKVTLEDLELEHSKDDGTTTKRSYRKDLARGDHVKILETVDTDTLREKQKGHGGYADGMEENRKEIGVVQSIDDDGDIHVLYPKGLRLCFHPEVIGKVEKTEGLSVGDLVKIDSDEDKVKEEQKGHGEWVDDMKSSLGHVGRVVKILSPQDVRVKIDGRTWTYNRKVLQNIKSPGLTEWGEATICARGKHDWSSGLSLVCTKCGECTEYGEVCPARKTRPKDPGRVCGCGKGSAGCDDCGWCKRCAEERKNLPDGEESDSDSDSDNDIGKILSQHRARGLAAVLQACTLQPIASFLDALTDLQPEKDEPSRKGVEIVELPKEEDRNQLFEREILPKMKRAIKMLHPKRDCAEIASVLEADVLTPFKVYDRETERILLGDTMSAVSLDAAKQLTTYLNFLQAGIQTDDKSHYACIQVIRNICQQASAISLPFCHQLGKTGMLTTFVSELDLQPGYLPAKLFTYILTSAIAILRSCARVIDNHSYLRGAKIEECLKRLLQFNDPVIACSAILILGHIIRDQSSQCLRLPDEITSYLAKCMRDSLNARENDQEEELAPESFLSLDIAMGIKVLACRDDNRQSFVQNGCIPLLMRLIRVGNDLEKVHAAKALHALAFSENIQQKMKANEDLISLLAKVEEDDEDYEVKAAVSDSLSMIQYGPERHYDYDVFVSCSKLDLPWVEQQLMPLLERDDMDLKVCLASRDFLGGASILDSVIKAIQNSRRIILVVSSNFIKSEWCKHEMKKALDKRFREGNCLIPIRIDNCNIPDMIQDFVSLEFSADDESLDQAMVHQLKKTLKPET</sequence>
<keyword evidence="5" id="KW-0863">Zinc-finger</keyword>
<dbReference type="PANTHER" id="PTHR24202">
    <property type="entry name" value="E3 UBIQUITIN-PROTEIN LIGASE MIB2"/>
    <property type="match status" value="1"/>
</dbReference>
<dbReference type="SUPFAM" id="SSF52200">
    <property type="entry name" value="Toll/Interleukin receptor TIR domain"/>
    <property type="match status" value="1"/>
</dbReference>
<evidence type="ECO:0000313" key="10">
    <source>
        <dbReference type="Proteomes" id="UP000838412"/>
    </source>
</evidence>
<keyword evidence="2" id="KW-0808">Transferase</keyword>
<feature type="domain" description="TIR" evidence="8">
    <location>
        <begin position="917"/>
        <end position="1050"/>
    </location>
</feature>
<comment type="pathway">
    <text evidence="1">Protein modification; protein ubiquitination.</text>
</comment>
<name>A0A8S4MNI9_BRALA</name>
<evidence type="ECO:0000256" key="7">
    <source>
        <dbReference type="ARBA" id="ARBA00022833"/>
    </source>
</evidence>
<evidence type="ECO:0000313" key="9">
    <source>
        <dbReference type="EMBL" id="CAH1277482.1"/>
    </source>
</evidence>
<dbReference type="GO" id="GO:0016740">
    <property type="term" value="F:transferase activity"/>
    <property type="evidence" value="ECO:0007669"/>
    <property type="project" value="UniProtKB-KW"/>
</dbReference>
<evidence type="ECO:0000256" key="1">
    <source>
        <dbReference type="ARBA" id="ARBA00004906"/>
    </source>
</evidence>
<dbReference type="Gene3D" id="1.25.10.10">
    <property type="entry name" value="Leucine-rich Repeat Variant"/>
    <property type="match status" value="1"/>
</dbReference>
<proteinExistence type="predicted"/>
<protein>
    <submittedName>
        <fullName evidence="9">MIB2 protein</fullName>
    </submittedName>
</protein>
<evidence type="ECO:0000256" key="6">
    <source>
        <dbReference type="ARBA" id="ARBA00022786"/>
    </source>
</evidence>
<dbReference type="Proteomes" id="UP000838412">
    <property type="component" value="Unassembled WGS sequence"/>
</dbReference>
<reference evidence="9" key="1">
    <citation type="submission" date="2022-01" db="EMBL/GenBank/DDBJ databases">
        <authorList>
            <person name="Braso-Vives M."/>
        </authorList>
    </citation>
    <scope>NUCLEOTIDE SEQUENCE</scope>
</reference>
<dbReference type="EMBL" id="CAKMNS010000341">
    <property type="protein sequence ID" value="CAH1277482.1"/>
    <property type="molecule type" value="Genomic_DNA"/>
</dbReference>
<keyword evidence="6" id="KW-0833">Ubl conjugation pathway</keyword>
<evidence type="ECO:0000256" key="3">
    <source>
        <dbReference type="ARBA" id="ARBA00022723"/>
    </source>
</evidence>
<dbReference type="Pfam" id="PF13676">
    <property type="entry name" value="TIR_2"/>
    <property type="match status" value="1"/>
</dbReference>
<dbReference type="InterPro" id="IPR040847">
    <property type="entry name" value="SH3_15"/>
</dbReference>
<evidence type="ECO:0000256" key="2">
    <source>
        <dbReference type="ARBA" id="ARBA00022679"/>
    </source>
</evidence>
<evidence type="ECO:0000256" key="5">
    <source>
        <dbReference type="ARBA" id="ARBA00022771"/>
    </source>
</evidence>
<dbReference type="PANTHER" id="PTHR24202:SF53">
    <property type="entry name" value="E3 UBIQUITIN-PROTEIN LIGASE MIB1"/>
    <property type="match status" value="1"/>
</dbReference>
<dbReference type="Gene3D" id="3.40.50.10140">
    <property type="entry name" value="Toll/interleukin-1 receptor homology (TIR) domain"/>
    <property type="match status" value="1"/>
</dbReference>
<keyword evidence="3" id="KW-0479">Metal-binding</keyword>
<evidence type="ECO:0000259" key="8">
    <source>
        <dbReference type="PROSITE" id="PS50104"/>
    </source>
</evidence>
<dbReference type="PROSITE" id="PS50104">
    <property type="entry name" value="TIR"/>
    <property type="match status" value="1"/>
</dbReference>
<dbReference type="GO" id="GO:0005737">
    <property type="term" value="C:cytoplasm"/>
    <property type="evidence" value="ECO:0007669"/>
    <property type="project" value="TreeGrafter"/>
</dbReference>
<gene>
    <name evidence="9" type="primary">MIB2</name>
    <name evidence="9" type="ORF">BLAG_LOCUS26253</name>
</gene>
<dbReference type="InterPro" id="IPR000157">
    <property type="entry name" value="TIR_dom"/>
</dbReference>
<evidence type="ECO:0000256" key="4">
    <source>
        <dbReference type="ARBA" id="ARBA00022737"/>
    </source>
</evidence>
<accession>A0A8S4MNI9</accession>
<keyword evidence="4" id="KW-0677">Repeat</keyword>
<dbReference type="SUPFAM" id="SSF48371">
    <property type="entry name" value="ARM repeat"/>
    <property type="match status" value="1"/>
</dbReference>